<accession>A0A9P1DPG7</accession>
<evidence type="ECO:0000313" key="1">
    <source>
        <dbReference type="EMBL" id="CAI4013320.1"/>
    </source>
</evidence>
<feature type="non-terminal residue" evidence="1">
    <location>
        <position position="1"/>
    </location>
</feature>
<evidence type="ECO:0000313" key="3">
    <source>
        <dbReference type="Proteomes" id="UP001152797"/>
    </source>
</evidence>
<comment type="caution">
    <text evidence="1">The sequence shown here is derived from an EMBL/GenBank/DDBJ whole genome shotgun (WGS) entry which is preliminary data.</text>
</comment>
<evidence type="ECO:0000313" key="2">
    <source>
        <dbReference type="EMBL" id="CAL4800632.1"/>
    </source>
</evidence>
<protein>
    <submittedName>
        <fullName evidence="1">Uncharacterized protein</fullName>
    </submittedName>
</protein>
<name>A0A9P1DPG7_9DINO</name>
<dbReference type="EMBL" id="CAMXCT010005804">
    <property type="protein sequence ID" value="CAI4013320.1"/>
    <property type="molecule type" value="Genomic_DNA"/>
</dbReference>
<dbReference type="EMBL" id="CAMXCT020005804">
    <property type="protein sequence ID" value="CAL1166695.1"/>
    <property type="molecule type" value="Genomic_DNA"/>
</dbReference>
<gene>
    <name evidence="1" type="ORF">C1SCF055_LOCUS38305</name>
</gene>
<sequence length="59" mass="6564">RSCSAGCNRGCQRWERRLCVSLRKPGRGGGRRRFLRSGGGSEAALRSRRCLGAQRSRVD</sequence>
<dbReference type="EMBL" id="CAMXCT030005804">
    <property type="protein sequence ID" value="CAL4800632.1"/>
    <property type="molecule type" value="Genomic_DNA"/>
</dbReference>
<feature type="non-terminal residue" evidence="1">
    <location>
        <position position="59"/>
    </location>
</feature>
<organism evidence="1">
    <name type="scientific">Cladocopium goreaui</name>
    <dbReference type="NCBI Taxonomy" id="2562237"/>
    <lineage>
        <taxon>Eukaryota</taxon>
        <taxon>Sar</taxon>
        <taxon>Alveolata</taxon>
        <taxon>Dinophyceae</taxon>
        <taxon>Suessiales</taxon>
        <taxon>Symbiodiniaceae</taxon>
        <taxon>Cladocopium</taxon>
    </lineage>
</organism>
<reference evidence="2 3" key="2">
    <citation type="submission" date="2024-05" db="EMBL/GenBank/DDBJ databases">
        <authorList>
            <person name="Chen Y."/>
            <person name="Shah S."/>
            <person name="Dougan E. K."/>
            <person name="Thang M."/>
            <person name="Chan C."/>
        </authorList>
    </citation>
    <scope>NUCLEOTIDE SEQUENCE [LARGE SCALE GENOMIC DNA]</scope>
</reference>
<dbReference type="Proteomes" id="UP001152797">
    <property type="component" value="Unassembled WGS sequence"/>
</dbReference>
<keyword evidence="3" id="KW-1185">Reference proteome</keyword>
<dbReference type="AlphaFoldDB" id="A0A9P1DPG7"/>
<proteinExistence type="predicted"/>
<reference evidence="1" key="1">
    <citation type="submission" date="2022-10" db="EMBL/GenBank/DDBJ databases">
        <authorList>
            <person name="Chen Y."/>
            <person name="Dougan E. K."/>
            <person name="Chan C."/>
            <person name="Rhodes N."/>
            <person name="Thang M."/>
        </authorList>
    </citation>
    <scope>NUCLEOTIDE SEQUENCE</scope>
</reference>